<dbReference type="Pfam" id="PF00907">
    <property type="entry name" value="T-box"/>
    <property type="match status" value="1"/>
</dbReference>
<dbReference type="GO" id="GO:0000978">
    <property type="term" value="F:RNA polymerase II cis-regulatory region sequence-specific DNA binding"/>
    <property type="evidence" value="ECO:0007669"/>
    <property type="project" value="InterPro"/>
</dbReference>
<reference evidence="8" key="3">
    <citation type="submission" date="2025-09" db="UniProtKB">
        <authorList>
            <consortium name="Ensembl"/>
        </authorList>
    </citation>
    <scope>IDENTIFICATION</scope>
</reference>
<evidence type="ECO:0000256" key="2">
    <source>
        <dbReference type="ARBA" id="ARBA00023125"/>
    </source>
</evidence>
<evidence type="ECO:0000256" key="4">
    <source>
        <dbReference type="ARBA" id="ARBA00023242"/>
    </source>
</evidence>
<feature type="region of interest" description="Disordered" evidence="6">
    <location>
        <begin position="53"/>
        <end position="86"/>
    </location>
</feature>
<dbReference type="InterPro" id="IPR001699">
    <property type="entry name" value="TF_T-box"/>
</dbReference>
<reference evidence="8" key="2">
    <citation type="submission" date="2025-08" db="UniProtKB">
        <authorList>
            <consortium name="Ensembl"/>
        </authorList>
    </citation>
    <scope>IDENTIFICATION</scope>
</reference>
<evidence type="ECO:0000256" key="1">
    <source>
        <dbReference type="ARBA" id="ARBA00023015"/>
    </source>
</evidence>
<name>A0A3P8VUI8_CYNSE</name>
<dbReference type="InterPro" id="IPR036960">
    <property type="entry name" value="T-box_sf"/>
</dbReference>
<feature type="compositionally biased region" description="Polar residues" evidence="6">
    <location>
        <begin position="337"/>
        <end position="346"/>
    </location>
</feature>
<feature type="region of interest" description="Disordered" evidence="6">
    <location>
        <begin position="1"/>
        <end position="28"/>
    </location>
</feature>
<feature type="region of interest" description="Disordered" evidence="6">
    <location>
        <begin position="683"/>
        <end position="704"/>
    </location>
</feature>
<feature type="DNA-binding region" description="T-box" evidence="5">
    <location>
        <begin position="106"/>
        <end position="280"/>
    </location>
</feature>
<evidence type="ECO:0000313" key="8">
    <source>
        <dbReference type="Ensembl" id="ENSCSEP00000018898.1"/>
    </source>
</evidence>
<dbReference type="PROSITE" id="PS50252">
    <property type="entry name" value="TBOX_3"/>
    <property type="match status" value="1"/>
</dbReference>
<dbReference type="GO" id="GO:0005634">
    <property type="term" value="C:nucleus"/>
    <property type="evidence" value="ECO:0007669"/>
    <property type="project" value="UniProtKB-SubCell"/>
</dbReference>
<feature type="compositionally biased region" description="Polar residues" evidence="6">
    <location>
        <begin position="76"/>
        <end position="86"/>
    </location>
</feature>
<feature type="compositionally biased region" description="Low complexity" evidence="6">
    <location>
        <begin position="1595"/>
        <end position="1627"/>
    </location>
</feature>
<sequence>MASKRKQKDMVLRQERATTPAAATAAEHPAACSILSTTQKAKEGGWKLRSHQNVTNKERDMTGKEVSMSPVLSPVKQPTSLHSQQEPLSPVSFCKGIKVTLDNNSMWNEFYRCRTEMILTKQGSRMFPYCRFRISGLQSAMKYSLIMDIQPLDNSCYKWTGSSWQAAGKAEGHKKSPPFAHPESPSTGEHWMQNPVSFYRLKLTNSISEGNIFLHPMHRYLPRLHIIPTDKATKDIKLTGPSVVTFTFTQTEFMAVTAYQNSKFAQLKVDYNPFAKGLKEELSGSMGQKLKLNSGKDLHKEEPNRTNPLKTNLKSLLANHKRRSLKLADSKSLPPGDTTNKIQSTARVPEESLCSGSPPAQKLFSELIREAHVSLQRCNMEEISANSTSRRTKLTHMEDENQQTPSANKSDCVLMPRKLKTTTRQCLDVEIPKKTDICEVVNVSQKSCAETDHQPKLESSSKVNVEKKRCTAALPLPALARFLKQHSTKSKKSNIGPPPTVTPDSKAQISDKKVPEGNLVDIVKESNSFTNDPTCEPVKVTIQPTSLSSGTAENIEPTVPDAGNSFDSISTSENPNFRPTDIDGPPVLCTLEDFTPTVSSLLSTSDDSPVLSHPIDTVLHVNKSPQTRAITESSTLLPNSPTIRSVSSLPDPECSSFTFEPMSPASSPEPLPALADSFTLELESTLSQQGQKPGTSDLSTMSEGPSTSVFQWHTVLPPSVPSYMDTAYTPFSPTSQTLSFSSVTPPLLHSPPPIDPVPQILQPALSIAASDSISSFQIAEQSLPFPGELSPLVLQLPLSPTFSSIDGDVLSPAPSLTDLVQFFSVSDELGMEVEFSNSGLTPAPAPAPASATASCSPTSKSEENAPEPCQDVEPPKKSCKRRKISCMQKPSSNGQDQRVDGSYANMQPNMEEVEEQLFVSFTSKVKLHLYYIAFLFDFVKIDQKTNTDDSDAVRQKIYRYEKNLLRDLKLVKHRQVIHPVLQEVGIKLNLLDPTLAIDLQYLGVHLPIPPPGVGLEPLTQELTSSQAFVSRTGKTTDVTLIKGWREKFSPPEAPSSSDLPKKNLSAFCSDMLDEYLENEGKLIDERAASFCQPQEEQVPYELPAQSTSYVRTLDSVLKKHGPPTSDLISGFIPPSKRPKVSPPERKTRDNLKGSKLTRMRQKPASPQPGERPLSRTNRQQDKTPVMTRALLRQKDLEDGVVWEGQPRTSITKERATIALTSLFTLMGFVSENPTAPIQLGCSRAPPCLNDYCRLGCICSSLAYSYRIGHCGRPQCMFGCSCLKQKVVLLKNLDCPDLSPLKQGSNKKSKRRKRRMKMAYVLKEAETVSQPAERVHVLWKKENEDLDPEPTYIPQQHSQTNLTRPVHLQQCLDQTRSCARVRAYTGKGRIVTLLFPCSKTRTERCCHFYTAAEQSQPPPSVQPPIPQTELPSKPSKRLIILAECKWTSEDDRNQVLKSMCEAMALDRLNTQFWVKDYLITPISQTVEEGNGNCCVQYKVHISRPTLEQEEVEKPLEQELRKEAKTEDSLALPLLTGISPAGFLSAKVKQPGGTDHVNGKLYPLAKIQLGKMGALHPANRLAAYLTGRVGSIKKQLQTQTISPTTQTTTTITTSPATSTSTGTSSQPQSMVPGTLPSTSSTGKKRLSVCPTVGEAVYSYPRPKAPLSGVSSHPVAQPPPGQRVLLKPVSLPSGKQFYRFPDGKVVQLVPLNKMKLYSKLNLLATGCSPTALPRLPLQTPAVTVQNQKSTTTSATLPSAAPASSLSGFQSFSVSPLPSPLSPGSGFLSQKGTCTFKILPASTKTESIVIKCSPLPLLPPEKLPLPNSPTHLKLKPPESTAPPFLTGGSVPSHGPQSEFGTTATPSPASDSVVTEMRTDICSYNLMTSLFFRNVLPPLLHCPIDGALTYSVFVAAGEHQQHFSKERETELENIDQATNQLPEEDSDDDVIILSSQQPQQTPIPPDQSSDQAQLSVTGPKPAGSTSASVQSLVPTLVQPVHSVLKKSRGAAPVIHRGGVRERQKTVPNILSRKRKPSPSPLKDTLDCLKTLLNELVFLNQNTVSTATKVEMSSEAVNVEGEGCVKVNCTPQKTEGAMLQEHTEGTPSRTTNGNTTKVVLTPPPLLQMKVGEAISSDSTPSHKATAGEGAGGHDDASPSWRPMPRLVPLGVKGAPPI</sequence>
<keyword evidence="9" id="KW-1185">Reference proteome</keyword>
<feature type="region of interest" description="Disordered" evidence="6">
    <location>
        <begin position="324"/>
        <end position="356"/>
    </location>
</feature>
<feature type="compositionally biased region" description="Polar residues" evidence="6">
    <location>
        <begin position="1850"/>
        <end position="1867"/>
    </location>
</feature>
<evidence type="ECO:0000256" key="6">
    <source>
        <dbReference type="SAM" id="MobiDB-lite"/>
    </source>
</evidence>
<dbReference type="SUPFAM" id="SSF49417">
    <property type="entry name" value="p53-like transcription factors"/>
    <property type="match status" value="1"/>
</dbReference>
<dbReference type="Pfam" id="PF16059">
    <property type="entry name" value="MGA_dom"/>
    <property type="match status" value="1"/>
</dbReference>
<feature type="domain" description="T-box" evidence="7">
    <location>
        <begin position="101"/>
        <end position="280"/>
    </location>
</feature>
<dbReference type="PANTHER" id="PTHR11267">
    <property type="entry name" value="T-BOX PROTEIN-RELATED"/>
    <property type="match status" value="1"/>
</dbReference>
<dbReference type="InterPro" id="IPR032060">
    <property type="entry name" value="MGA_dom"/>
</dbReference>
<comment type="subcellular location">
    <subcellularLocation>
        <location evidence="5">Nucleus</location>
    </subcellularLocation>
</comment>
<dbReference type="GO" id="GO:0045893">
    <property type="term" value="P:positive regulation of DNA-templated transcription"/>
    <property type="evidence" value="ECO:0007669"/>
    <property type="project" value="InterPro"/>
</dbReference>
<organism evidence="8 9">
    <name type="scientific">Cynoglossus semilaevis</name>
    <name type="common">Tongue sole</name>
    <dbReference type="NCBI Taxonomy" id="244447"/>
    <lineage>
        <taxon>Eukaryota</taxon>
        <taxon>Metazoa</taxon>
        <taxon>Chordata</taxon>
        <taxon>Craniata</taxon>
        <taxon>Vertebrata</taxon>
        <taxon>Euteleostomi</taxon>
        <taxon>Actinopterygii</taxon>
        <taxon>Neopterygii</taxon>
        <taxon>Teleostei</taxon>
        <taxon>Neoteleostei</taxon>
        <taxon>Acanthomorphata</taxon>
        <taxon>Carangaria</taxon>
        <taxon>Pleuronectiformes</taxon>
        <taxon>Pleuronectoidei</taxon>
        <taxon>Cynoglossidae</taxon>
        <taxon>Cynoglossinae</taxon>
        <taxon>Cynoglossus</taxon>
    </lineage>
</organism>
<dbReference type="InterPro" id="IPR046360">
    <property type="entry name" value="T-box_DNA-bd"/>
</dbReference>
<feature type="region of interest" description="Disordered" evidence="6">
    <location>
        <begin position="487"/>
        <end position="512"/>
    </location>
</feature>
<dbReference type="PANTHER" id="PTHR11267:SF32">
    <property type="entry name" value="MAX GENE-ASSOCIATED PROTEIN"/>
    <property type="match status" value="1"/>
</dbReference>
<feature type="region of interest" description="Disordered" evidence="6">
    <location>
        <begin position="1594"/>
        <end position="1643"/>
    </location>
</feature>
<dbReference type="GeneTree" id="ENSGT00940000156269"/>
<feature type="region of interest" description="Disordered" evidence="6">
    <location>
        <begin position="169"/>
        <end position="188"/>
    </location>
</feature>
<feature type="compositionally biased region" description="Low complexity" evidence="6">
    <location>
        <begin position="17"/>
        <end position="28"/>
    </location>
</feature>
<dbReference type="Proteomes" id="UP000265120">
    <property type="component" value="Chromosome 1"/>
</dbReference>
<feature type="region of interest" description="Disordered" evidence="6">
    <location>
        <begin position="2127"/>
        <end position="2171"/>
    </location>
</feature>
<evidence type="ECO:0000256" key="5">
    <source>
        <dbReference type="PROSITE-ProRule" id="PRU00201"/>
    </source>
</evidence>
<protein>
    <submittedName>
        <fullName evidence="8">MAX dimerization protein MGA</fullName>
    </submittedName>
</protein>
<feature type="region of interest" description="Disordered" evidence="6">
    <location>
        <begin position="1823"/>
        <end position="1867"/>
    </location>
</feature>
<dbReference type="GO" id="GO:0000981">
    <property type="term" value="F:DNA-binding transcription factor activity, RNA polymerase II-specific"/>
    <property type="evidence" value="ECO:0007669"/>
    <property type="project" value="TreeGrafter"/>
</dbReference>
<dbReference type="InParanoid" id="A0A3P8VUI8"/>
<feature type="compositionally biased region" description="Basic and acidic residues" evidence="6">
    <location>
        <begin position="1142"/>
        <end position="1152"/>
    </location>
</feature>
<proteinExistence type="predicted"/>
<dbReference type="Ensembl" id="ENSCSET00000019132.1">
    <property type="protein sequence ID" value="ENSCSEP00000018898.1"/>
    <property type="gene ID" value="ENSCSEG00000012077.1"/>
</dbReference>
<dbReference type="GO" id="GO:0000785">
    <property type="term" value="C:chromatin"/>
    <property type="evidence" value="ECO:0007669"/>
    <property type="project" value="TreeGrafter"/>
</dbReference>
<feature type="compositionally biased region" description="Low complexity" evidence="6">
    <location>
        <begin position="1952"/>
        <end position="1966"/>
    </location>
</feature>
<feature type="region of interest" description="Disordered" evidence="6">
    <location>
        <begin position="2017"/>
        <end position="2037"/>
    </location>
</feature>
<feature type="region of interest" description="Disordered" evidence="6">
    <location>
        <begin position="1115"/>
        <end position="1186"/>
    </location>
</feature>
<evidence type="ECO:0000259" key="7">
    <source>
        <dbReference type="PROSITE" id="PS50252"/>
    </source>
</evidence>
<evidence type="ECO:0000256" key="3">
    <source>
        <dbReference type="ARBA" id="ARBA00023163"/>
    </source>
</evidence>
<evidence type="ECO:0000313" key="9">
    <source>
        <dbReference type="Proteomes" id="UP000265120"/>
    </source>
</evidence>
<dbReference type="InterPro" id="IPR008967">
    <property type="entry name" value="p53-like_TF_DNA-bd_sf"/>
</dbReference>
<feature type="compositionally biased region" description="Low complexity" evidence="6">
    <location>
        <begin position="848"/>
        <end position="859"/>
    </location>
</feature>
<dbReference type="Gene3D" id="2.60.40.820">
    <property type="entry name" value="Transcription factor, T-box"/>
    <property type="match status" value="1"/>
</dbReference>
<dbReference type="GO" id="GO:0001708">
    <property type="term" value="P:cell fate specification"/>
    <property type="evidence" value="ECO:0007669"/>
    <property type="project" value="TreeGrafter"/>
</dbReference>
<keyword evidence="3" id="KW-0804">Transcription</keyword>
<dbReference type="PRINTS" id="PR00937">
    <property type="entry name" value="TBOX"/>
</dbReference>
<keyword evidence="4 5" id="KW-0539">Nucleus</keyword>
<keyword evidence="2 5" id="KW-0238">DNA-binding</keyword>
<dbReference type="OMA" id="RMKMAYV"/>
<feature type="region of interest" description="Disordered" evidence="6">
    <location>
        <begin position="1952"/>
        <end position="1985"/>
    </location>
</feature>
<dbReference type="CDD" id="cd20195">
    <property type="entry name" value="T-box_MGA-like"/>
    <property type="match status" value="1"/>
</dbReference>
<dbReference type="STRING" id="244447.ENSCSEP00000018898"/>
<keyword evidence="1" id="KW-0805">Transcription regulation</keyword>
<dbReference type="SMART" id="SM00425">
    <property type="entry name" value="TBOX"/>
    <property type="match status" value="1"/>
</dbReference>
<accession>A0A3P8VUI8</accession>
<feature type="region of interest" description="Disordered" evidence="6">
    <location>
        <begin position="836"/>
        <end position="902"/>
    </location>
</feature>
<reference evidence="8 9" key="1">
    <citation type="journal article" date="2014" name="Nat. Genet.">
        <title>Whole-genome sequence of a flatfish provides insights into ZW sex chromosome evolution and adaptation to a benthic lifestyle.</title>
        <authorList>
            <person name="Chen S."/>
            <person name="Zhang G."/>
            <person name="Shao C."/>
            <person name="Huang Q."/>
            <person name="Liu G."/>
            <person name="Zhang P."/>
            <person name="Song W."/>
            <person name="An N."/>
            <person name="Chalopin D."/>
            <person name="Volff J.N."/>
            <person name="Hong Y."/>
            <person name="Li Q."/>
            <person name="Sha Z."/>
            <person name="Zhou H."/>
            <person name="Xie M."/>
            <person name="Yu Q."/>
            <person name="Liu Y."/>
            <person name="Xiang H."/>
            <person name="Wang N."/>
            <person name="Wu K."/>
            <person name="Yang C."/>
            <person name="Zhou Q."/>
            <person name="Liao X."/>
            <person name="Yang L."/>
            <person name="Hu Q."/>
            <person name="Zhang J."/>
            <person name="Meng L."/>
            <person name="Jin L."/>
            <person name="Tian Y."/>
            <person name="Lian J."/>
            <person name="Yang J."/>
            <person name="Miao G."/>
            <person name="Liu S."/>
            <person name="Liang Z."/>
            <person name="Yan F."/>
            <person name="Li Y."/>
            <person name="Sun B."/>
            <person name="Zhang H."/>
            <person name="Zhang J."/>
            <person name="Zhu Y."/>
            <person name="Du M."/>
            <person name="Zhao Y."/>
            <person name="Schartl M."/>
            <person name="Tang Q."/>
            <person name="Wang J."/>
        </authorList>
    </citation>
    <scope>NUCLEOTIDE SEQUENCE</scope>
</reference>